<protein>
    <recommendedName>
        <fullName evidence="6">OmpA-like domain-containing protein</fullName>
    </recommendedName>
</protein>
<dbReference type="PRINTS" id="PR01021">
    <property type="entry name" value="OMPADOMAIN"/>
</dbReference>
<evidence type="ECO:0000259" key="6">
    <source>
        <dbReference type="PROSITE" id="PS51123"/>
    </source>
</evidence>
<evidence type="ECO:0000313" key="8">
    <source>
        <dbReference type="Proteomes" id="UP000078406"/>
    </source>
</evidence>
<evidence type="ECO:0000313" key="7">
    <source>
        <dbReference type="EMBL" id="OAJ92319.1"/>
    </source>
</evidence>
<proteinExistence type="predicted"/>
<dbReference type="Pfam" id="PF00691">
    <property type="entry name" value="OmpA"/>
    <property type="match status" value="1"/>
</dbReference>
<keyword evidence="2 4" id="KW-0472">Membrane</keyword>
<dbReference type="PROSITE" id="PS00018">
    <property type="entry name" value="EF_HAND_1"/>
    <property type="match status" value="1"/>
</dbReference>
<dbReference type="PANTHER" id="PTHR30329">
    <property type="entry name" value="STATOR ELEMENT OF FLAGELLAR MOTOR COMPLEX"/>
    <property type="match status" value="1"/>
</dbReference>
<evidence type="ECO:0000256" key="5">
    <source>
        <dbReference type="SAM" id="SignalP"/>
    </source>
</evidence>
<dbReference type="InterPro" id="IPR036737">
    <property type="entry name" value="OmpA-like_sf"/>
</dbReference>
<comment type="subcellular location">
    <subcellularLocation>
        <location evidence="1">Cell outer membrane</location>
    </subcellularLocation>
</comment>
<feature type="signal peptide" evidence="5">
    <location>
        <begin position="1"/>
        <end position="16"/>
    </location>
</feature>
<dbReference type="PANTHER" id="PTHR30329:SF21">
    <property type="entry name" value="LIPOPROTEIN YIAD-RELATED"/>
    <property type="match status" value="1"/>
</dbReference>
<dbReference type="InterPro" id="IPR006665">
    <property type="entry name" value="OmpA-like"/>
</dbReference>
<dbReference type="AlphaFoldDB" id="A0A177XUX7"/>
<accession>A0A177XUX7</accession>
<dbReference type="Gene3D" id="3.30.1330.60">
    <property type="entry name" value="OmpA-like domain"/>
    <property type="match status" value="1"/>
</dbReference>
<sequence length="203" mass="22518">MNKSLLTMIIAATVFAAPLKAEDVYQYIDTPTPNQVDDLLDEDKDGVINARDLCPQTPLNAEIDNDGCGTYVKTQEEMSLHILFANDSDEIQPVFLAQIREMADFLKSYPSTSIELQGYASKVGQHEYNMALSKRRAISVEHALLSNGIDSNRVRIVGFGDTNLSETGTDEVSHAKNRKVVATVIGHKGNVKEEWSIFTKIKK</sequence>
<keyword evidence="3" id="KW-0998">Cell outer membrane</keyword>
<dbReference type="CDD" id="cd07185">
    <property type="entry name" value="OmpA_C-like"/>
    <property type="match status" value="1"/>
</dbReference>
<dbReference type="InterPro" id="IPR050330">
    <property type="entry name" value="Bact_OuterMem_StrucFunc"/>
</dbReference>
<dbReference type="InterPro" id="IPR006664">
    <property type="entry name" value="OMP_bac"/>
</dbReference>
<dbReference type="GO" id="GO:0009279">
    <property type="term" value="C:cell outer membrane"/>
    <property type="evidence" value="ECO:0007669"/>
    <property type="project" value="UniProtKB-SubCell"/>
</dbReference>
<feature type="domain" description="OmpA-like" evidence="6">
    <location>
        <begin position="71"/>
        <end position="188"/>
    </location>
</feature>
<evidence type="ECO:0000256" key="1">
    <source>
        <dbReference type="ARBA" id="ARBA00004442"/>
    </source>
</evidence>
<dbReference type="InterPro" id="IPR018247">
    <property type="entry name" value="EF_Hand_1_Ca_BS"/>
</dbReference>
<evidence type="ECO:0000256" key="2">
    <source>
        <dbReference type="ARBA" id="ARBA00023136"/>
    </source>
</evidence>
<name>A0A177XUX7_9VIBR</name>
<dbReference type="PROSITE" id="PS51123">
    <property type="entry name" value="OMPA_2"/>
    <property type="match status" value="1"/>
</dbReference>
<dbReference type="SUPFAM" id="SSF103088">
    <property type="entry name" value="OmpA-like"/>
    <property type="match status" value="1"/>
</dbReference>
<evidence type="ECO:0000256" key="4">
    <source>
        <dbReference type="PROSITE-ProRule" id="PRU00473"/>
    </source>
</evidence>
<dbReference type="EMBL" id="LLEI02000083">
    <property type="protein sequence ID" value="OAJ92319.1"/>
    <property type="molecule type" value="Genomic_DNA"/>
</dbReference>
<evidence type="ECO:0000256" key="3">
    <source>
        <dbReference type="ARBA" id="ARBA00023237"/>
    </source>
</evidence>
<reference evidence="7 8" key="1">
    <citation type="journal article" date="2016" name="Syst. Appl. Microbiol.">
        <title>Vibrio bivalvicida sp. nov., a novel larval pathogen for bivalve molluscs reared in a hatchery.</title>
        <authorList>
            <person name="Dubert J."/>
            <person name="Romalde J.L."/>
            <person name="Prado S."/>
            <person name="Barja J.L."/>
        </authorList>
    </citation>
    <scope>NUCLEOTIDE SEQUENCE [LARGE SCALE GENOMIC DNA]</scope>
    <source>
        <strain evidence="7 8">605</strain>
    </source>
</reference>
<comment type="caution">
    <text evidence="7">The sequence shown here is derived from an EMBL/GenBank/DDBJ whole genome shotgun (WGS) entry which is preliminary data.</text>
</comment>
<organism evidence="7 8">
    <name type="scientific">Vibrio bivalvicida</name>
    <dbReference type="NCBI Taxonomy" id="1276888"/>
    <lineage>
        <taxon>Bacteria</taxon>
        <taxon>Pseudomonadati</taxon>
        <taxon>Pseudomonadota</taxon>
        <taxon>Gammaproteobacteria</taxon>
        <taxon>Vibrionales</taxon>
        <taxon>Vibrionaceae</taxon>
        <taxon>Vibrio</taxon>
        <taxon>Vibrio oreintalis group</taxon>
    </lineage>
</organism>
<gene>
    <name evidence="7" type="ORF">APB76_20185</name>
</gene>
<dbReference type="Proteomes" id="UP000078406">
    <property type="component" value="Unassembled WGS sequence"/>
</dbReference>
<feature type="chain" id="PRO_5008079165" description="OmpA-like domain-containing protein" evidence="5">
    <location>
        <begin position="17"/>
        <end position="203"/>
    </location>
</feature>
<dbReference type="RefSeq" id="WP_054962455.1">
    <property type="nucleotide sequence ID" value="NZ_LLEI02000083.1"/>
</dbReference>
<keyword evidence="5" id="KW-0732">Signal</keyword>